<dbReference type="PANTHER" id="PTHR22950">
    <property type="entry name" value="AMINO ACID TRANSPORTER"/>
    <property type="match status" value="1"/>
</dbReference>
<feature type="transmembrane region" description="Helical" evidence="6">
    <location>
        <begin position="409"/>
        <end position="428"/>
    </location>
</feature>
<evidence type="ECO:0000256" key="6">
    <source>
        <dbReference type="SAM" id="Phobius"/>
    </source>
</evidence>
<dbReference type="InterPro" id="IPR013057">
    <property type="entry name" value="AA_transpt_TM"/>
</dbReference>
<feature type="domain" description="Amino acid transporter transmembrane" evidence="7">
    <location>
        <begin position="272"/>
        <end position="580"/>
    </location>
</feature>
<dbReference type="Pfam" id="PF01490">
    <property type="entry name" value="Aa_trans"/>
    <property type="match status" value="2"/>
</dbReference>
<comment type="subcellular location">
    <subcellularLocation>
        <location evidence="1">Membrane</location>
        <topology evidence="1">Multi-pass membrane protein</topology>
    </subcellularLocation>
</comment>
<dbReference type="EMBL" id="JAODUO010000639">
    <property type="protein sequence ID" value="KAK2176800.1"/>
    <property type="molecule type" value="Genomic_DNA"/>
</dbReference>
<feature type="transmembrane region" description="Helical" evidence="6">
    <location>
        <begin position="333"/>
        <end position="353"/>
    </location>
</feature>
<feature type="transmembrane region" description="Helical" evidence="6">
    <location>
        <begin position="365"/>
        <end position="389"/>
    </location>
</feature>
<dbReference type="AlphaFoldDB" id="A0AAD9NNR0"/>
<feature type="region of interest" description="Disordered" evidence="5">
    <location>
        <begin position="234"/>
        <end position="259"/>
    </location>
</feature>
<feature type="transmembrane region" description="Helical" evidence="6">
    <location>
        <begin position="525"/>
        <end position="548"/>
    </location>
</feature>
<evidence type="ECO:0000313" key="9">
    <source>
        <dbReference type="Proteomes" id="UP001209878"/>
    </source>
</evidence>
<organism evidence="8 9">
    <name type="scientific">Ridgeia piscesae</name>
    <name type="common">Tubeworm</name>
    <dbReference type="NCBI Taxonomy" id="27915"/>
    <lineage>
        <taxon>Eukaryota</taxon>
        <taxon>Metazoa</taxon>
        <taxon>Spiralia</taxon>
        <taxon>Lophotrochozoa</taxon>
        <taxon>Annelida</taxon>
        <taxon>Polychaeta</taxon>
        <taxon>Sedentaria</taxon>
        <taxon>Canalipalpata</taxon>
        <taxon>Sabellida</taxon>
        <taxon>Siboglinidae</taxon>
        <taxon>Ridgeia</taxon>
    </lineage>
</organism>
<accession>A0AAD9NNR0</accession>
<feature type="transmembrane region" description="Helical" evidence="6">
    <location>
        <begin position="297"/>
        <end position="321"/>
    </location>
</feature>
<name>A0AAD9NNR0_RIDPI</name>
<dbReference type="GO" id="GO:0005774">
    <property type="term" value="C:vacuolar membrane"/>
    <property type="evidence" value="ECO:0007669"/>
    <property type="project" value="TreeGrafter"/>
</dbReference>
<sequence>MFVCRKKVHLYNHVGDFINILKAFIGTNYQALPFAFHNSGVAFGLVGVFIIATLTDHCIQQLIKCKGYIIDNLCEEQRKHHHMSEDEEEALRLRLARDIGYGDIGRLTFGPWCYHLIQAAVWFTQYMTCISYLIFIGNAVFEIYPMVPAIIPLSNATHYVQAEQSVPNLKSAIGVPMLNYYSLDHAHSRSLRDVSPAVEYAMSPVSGAAYDYYFDSYSNMSTFAPSIDNNTSPATLEPATTTTVPTTTSHPNTTTTPRPTAPLVMVTTAPSLKYIVLFPVVFFILTSLLRNLRSISLFSAIAAAALSIGAGAVFIYLLVGFHVGHDYVWYKVLALPLFIGQLTSAYEGIGCLIPIESSMEGNRHMFPYFLHACVYLVCIILSAFGLIGYLRYGENVQQLIVLSIPQHSILSIFIDATLIISVLFTYPLQCYPVIEIFESYLFAPGKICGPRDSGRLEYDEIDEAPALLISGSGQYERQDSFEESHSEVAVVIPDTVPMWKRNVLRLLITLSIAGFAIVLRDNFAYLNSFVGAVGCTLLAFILPCMVHLKLKMNELPNITIIKDIVIICVSIFASILTLAIIAQKVATGQIHE</sequence>
<keyword evidence="9" id="KW-1185">Reference proteome</keyword>
<evidence type="ECO:0000256" key="2">
    <source>
        <dbReference type="ARBA" id="ARBA00022692"/>
    </source>
</evidence>
<feature type="transmembrane region" description="Helical" evidence="6">
    <location>
        <begin position="263"/>
        <end position="285"/>
    </location>
</feature>
<keyword evidence="4 6" id="KW-0472">Membrane</keyword>
<evidence type="ECO:0000256" key="3">
    <source>
        <dbReference type="ARBA" id="ARBA00022989"/>
    </source>
</evidence>
<reference evidence="8" key="1">
    <citation type="journal article" date="2023" name="Mol. Biol. Evol.">
        <title>Third-Generation Sequencing Reveals the Adaptive Role of the Epigenome in Three Deep-Sea Polychaetes.</title>
        <authorList>
            <person name="Perez M."/>
            <person name="Aroh O."/>
            <person name="Sun Y."/>
            <person name="Lan Y."/>
            <person name="Juniper S.K."/>
            <person name="Young C.R."/>
            <person name="Angers B."/>
            <person name="Qian P.Y."/>
        </authorList>
    </citation>
    <scope>NUCLEOTIDE SEQUENCE</scope>
    <source>
        <strain evidence="8">R07B-5</strain>
    </source>
</reference>
<dbReference type="PANTHER" id="PTHR22950:SF700">
    <property type="entry name" value="AMINO ACID TRANSPORTER TRANSMEMBRANE DOMAIN-CONTAINING PROTEIN"/>
    <property type="match status" value="1"/>
</dbReference>
<comment type="caution">
    <text evidence="8">The sequence shown here is derived from an EMBL/GenBank/DDBJ whole genome shotgun (WGS) entry which is preliminary data.</text>
</comment>
<keyword evidence="3 6" id="KW-1133">Transmembrane helix</keyword>
<proteinExistence type="predicted"/>
<keyword evidence="2 6" id="KW-0812">Transmembrane</keyword>
<gene>
    <name evidence="8" type="ORF">NP493_639g01039</name>
</gene>
<evidence type="ECO:0000259" key="7">
    <source>
        <dbReference type="Pfam" id="PF01490"/>
    </source>
</evidence>
<feature type="domain" description="Amino acid transporter transmembrane" evidence="7">
    <location>
        <begin position="17"/>
        <end position="146"/>
    </location>
</feature>
<evidence type="ECO:0000256" key="4">
    <source>
        <dbReference type="ARBA" id="ARBA00023136"/>
    </source>
</evidence>
<evidence type="ECO:0000256" key="5">
    <source>
        <dbReference type="SAM" id="MobiDB-lite"/>
    </source>
</evidence>
<evidence type="ECO:0000256" key="1">
    <source>
        <dbReference type="ARBA" id="ARBA00004141"/>
    </source>
</evidence>
<evidence type="ECO:0000313" key="8">
    <source>
        <dbReference type="EMBL" id="KAK2176800.1"/>
    </source>
</evidence>
<dbReference type="GO" id="GO:0015179">
    <property type="term" value="F:L-amino acid transmembrane transporter activity"/>
    <property type="evidence" value="ECO:0007669"/>
    <property type="project" value="TreeGrafter"/>
</dbReference>
<feature type="transmembrane region" description="Helical" evidence="6">
    <location>
        <begin position="560"/>
        <end position="582"/>
    </location>
</feature>
<dbReference type="Proteomes" id="UP001209878">
    <property type="component" value="Unassembled WGS sequence"/>
</dbReference>
<protein>
    <recommendedName>
        <fullName evidence="7">Amino acid transporter transmembrane domain-containing protein</fullName>
    </recommendedName>
</protein>
<feature type="transmembrane region" description="Helical" evidence="6">
    <location>
        <begin position="503"/>
        <end position="519"/>
    </location>
</feature>